<name>A0A1G2BDV3_9BACT</name>
<dbReference type="Pfam" id="PF16011">
    <property type="entry name" value="CBM9_2"/>
    <property type="match status" value="1"/>
</dbReference>
<dbReference type="EMBL" id="MHKI01000010">
    <property type="protein sequence ID" value="OGY87215.1"/>
    <property type="molecule type" value="Genomic_DNA"/>
</dbReference>
<dbReference type="InterPro" id="IPR010502">
    <property type="entry name" value="Carb-bd_dom_fam9"/>
</dbReference>
<evidence type="ECO:0000313" key="3">
    <source>
        <dbReference type="Proteomes" id="UP000176420"/>
    </source>
</evidence>
<dbReference type="SUPFAM" id="SSF49344">
    <property type="entry name" value="CBD9-like"/>
    <property type="match status" value="1"/>
</dbReference>
<gene>
    <name evidence="2" type="ORF">A2319_01045</name>
</gene>
<dbReference type="AlphaFoldDB" id="A0A1G2BDV3"/>
<dbReference type="Gene3D" id="2.60.40.1190">
    <property type="match status" value="1"/>
</dbReference>
<accession>A0A1G2BDV3</accession>
<evidence type="ECO:0000313" key="2">
    <source>
        <dbReference type="EMBL" id="OGY87215.1"/>
    </source>
</evidence>
<organism evidence="2 3">
    <name type="scientific">Candidatus Kerfeldbacteria bacterium RIFOXYB2_FULL_38_14</name>
    <dbReference type="NCBI Taxonomy" id="1798547"/>
    <lineage>
        <taxon>Bacteria</taxon>
        <taxon>Candidatus Kerfeldiibacteriota</taxon>
    </lineage>
</organism>
<dbReference type="GO" id="GO:0030246">
    <property type="term" value="F:carbohydrate binding"/>
    <property type="evidence" value="ECO:0007669"/>
    <property type="project" value="InterPro"/>
</dbReference>
<feature type="domain" description="Carbohydrate-binding" evidence="1">
    <location>
        <begin position="26"/>
        <end position="213"/>
    </location>
</feature>
<reference evidence="2 3" key="1">
    <citation type="journal article" date="2016" name="Nat. Commun.">
        <title>Thousands of microbial genomes shed light on interconnected biogeochemical processes in an aquifer system.</title>
        <authorList>
            <person name="Anantharaman K."/>
            <person name="Brown C.T."/>
            <person name="Hug L.A."/>
            <person name="Sharon I."/>
            <person name="Castelle C.J."/>
            <person name="Probst A.J."/>
            <person name="Thomas B.C."/>
            <person name="Singh A."/>
            <person name="Wilkins M.J."/>
            <person name="Karaoz U."/>
            <person name="Brodie E.L."/>
            <person name="Williams K.H."/>
            <person name="Hubbard S.S."/>
            <person name="Banfield J.F."/>
        </authorList>
    </citation>
    <scope>NUCLEOTIDE SEQUENCE [LARGE SCALE GENOMIC DNA]</scope>
</reference>
<evidence type="ECO:0000259" key="1">
    <source>
        <dbReference type="Pfam" id="PF16011"/>
    </source>
</evidence>
<dbReference type="CDD" id="cd09620">
    <property type="entry name" value="CBM9_like_3"/>
    <property type="match status" value="1"/>
</dbReference>
<proteinExistence type="predicted"/>
<dbReference type="GO" id="GO:0004553">
    <property type="term" value="F:hydrolase activity, hydrolyzing O-glycosyl compounds"/>
    <property type="evidence" value="ECO:0007669"/>
    <property type="project" value="InterPro"/>
</dbReference>
<sequence length="214" mass="25139">MLYLINKTTTEKNFNSNRQADFWKNADIAKIKHYHPQSNNYRPLVLLKALYDKNYIYVFFNVKEKNPHCTRSKYQNEAYKDSCVEFFVKPKLNKGYFNFEMGCGGALLLTYIENPQRLSAGGFKKYTKIPKKIGAKTKIQIKFLKTSWQLAVSIPLEIMEKYIGTIKISKRTVWRGNFYKCADESSRPHWGSWSPIGKELNFHCPQFFGKLKFN</sequence>
<comment type="caution">
    <text evidence="2">The sequence shown here is derived from an EMBL/GenBank/DDBJ whole genome shotgun (WGS) entry which is preliminary data.</text>
</comment>
<dbReference type="Proteomes" id="UP000176420">
    <property type="component" value="Unassembled WGS sequence"/>
</dbReference>
<protein>
    <recommendedName>
        <fullName evidence="1">Carbohydrate-binding domain-containing protein</fullName>
    </recommendedName>
</protein>
<dbReference type="GO" id="GO:0016052">
    <property type="term" value="P:carbohydrate catabolic process"/>
    <property type="evidence" value="ECO:0007669"/>
    <property type="project" value="InterPro"/>
</dbReference>